<evidence type="ECO:0000256" key="2">
    <source>
        <dbReference type="ARBA" id="ARBA00022692"/>
    </source>
</evidence>
<evidence type="ECO:0000256" key="4">
    <source>
        <dbReference type="ARBA" id="ARBA00023136"/>
    </source>
</evidence>
<organism evidence="6 7">
    <name type="scientific">Adlercreutzia muris</name>
    <dbReference type="NCBI Taxonomy" id="1796610"/>
    <lineage>
        <taxon>Bacteria</taxon>
        <taxon>Bacillati</taxon>
        <taxon>Actinomycetota</taxon>
        <taxon>Coriobacteriia</taxon>
        <taxon>Eggerthellales</taxon>
        <taxon>Eggerthellaceae</taxon>
        <taxon>Adlercreutzia</taxon>
    </lineage>
</organism>
<evidence type="ECO:0000256" key="3">
    <source>
        <dbReference type="ARBA" id="ARBA00022989"/>
    </source>
</evidence>
<dbReference type="GO" id="GO:0005886">
    <property type="term" value="C:plasma membrane"/>
    <property type="evidence" value="ECO:0007669"/>
    <property type="project" value="TreeGrafter"/>
</dbReference>
<keyword evidence="2 5" id="KW-0812">Transmembrane</keyword>
<comment type="subcellular location">
    <subcellularLocation>
        <location evidence="1">Membrane</location>
        <topology evidence="1">Multi-pass membrane protein</topology>
    </subcellularLocation>
</comment>
<feature type="transmembrane region" description="Helical" evidence="5">
    <location>
        <begin position="69"/>
        <end position="88"/>
    </location>
</feature>
<feature type="transmembrane region" description="Helical" evidence="5">
    <location>
        <begin position="228"/>
        <end position="244"/>
    </location>
</feature>
<dbReference type="Pfam" id="PF02361">
    <property type="entry name" value="CbiQ"/>
    <property type="match status" value="1"/>
</dbReference>
<dbReference type="AlphaFoldDB" id="A0A7C8FNP3"/>
<accession>A0A7C8FNP3</accession>
<reference evidence="6 7" key="1">
    <citation type="submission" date="2019-09" db="EMBL/GenBank/DDBJ databases">
        <title>Whole genome shotgun sequencing (WGS) of Ellagibacter isourolithinifaciens DSM 104140(T) and Adlercreutzia muris DSM 29508(T).</title>
        <authorList>
            <person name="Stoll D.A."/>
            <person name="Danylec N."/>
            <person name="Huch M."/>
        </authorList>
    </citation>
    <scope>NUCLEOTIDE SEQUENCE [LARGE SCALE GENOMIC DNA]</scope>
    <source>
        <strain evidence="6 7">DSM 29508</strain>
    </source>
</reference>
<evidence type="ECO:0000256" key="1">
    <source>
        <dbReference type="ARBA" id="ARBA00004141"/>
    </source>
</evidence>
<name>A0A7C8FNP3_9ACTN</name>
<evidence type="ECO:0000313" key="6">
    <source>
        <dbReference type="EMBL" id="KAB1646637.1"/>
    </source>
</evidence>
<sequence length="245" mass="25702">MVSLRTSPSRIPRSVRTLDGRVKIALLMAFSVALFWVHSLSALAAAAALLAVVMALGRVRWVAVLKGGAPAYVIAAFLLVYNSVSLGWMAGAVVAARVLLLVWGSLVLVSLATATELSEALRRLLTPLGRVGLPVRDVTTALSIALRFIPLTAEELVGVRAAQASRGASFQGGGLRGRLAAYGGLMVPLFVGLFRRADRLAAAMDARCFGASTEPTTLDGRRFRRSDGVVLLVGIALCVAVALVP</sequence>
<dbReference type="Proteomes" id="UP000479639">
    <property type="component" value="Unassembled WGS sequence"/>
</dbReference>
<dbReference type="PANTHER" id="PTHR33514:SF13">
    <property type="entry name" value="PROTEIN ABCI12, CHLOROPLASTIC"/>
    <property type="match status" value="1"/>
</dbReference>
<dbReference type="PANTHER" id="PTHR33514">
    <property type="entry name" value="PROTEIN ABCI12, CHLOROPLASTIC"/>
    <property type="match status" value="1"/>
</dbReference>
<protein>
    <submittedName>
        <fullName evidence="6">Energy-coupling factor transporter transmembrane protein EcfT</fullName>
    </submittedName>
</protein>
<comment type="caution">
    <text evidence="6">The sequence shown here is derived from an EMBL/GenBank/DDBJ whole genome shotgun (WGS) entry which is preliminary data.</text>
</comment>
<keyword evidence="7" id="KW-1185">Reference proteome</keyword>
<feature type="transmembrane region" description="Helical" evidence="5">
    <location>
        <begin position="94"/>
        <end position="114"/>
    </location>
</feature>
<dbReference type="InterPro" id="IPR003339">
    <property type="entry name" value="ABC/ECF_trnsptr_transmembrane"/>
</dbReference>
<keyword evidence="3 5" id="KW-1133">Transmembrane helix</keyword>
<keyword evidence="4 5" id="KW-0472">Membrane</keyword>
<evidence type="ECO:0000256" key="5">
    <source>
        <dbReference type="SAM" id="Phobius"/>
    </source>
</evidence>
<dbReference type="CDD" id="cd16914">
    <property type="entry name" value="EcfT"/>
    <property type="match status" value="1"/>
</dbReference>
<gene>
    <name evidence="6" type="ORF">F8D48_07415</name>
</gene>
<feature type="transmembrane region" description="Helical" evidence="5">
    <location>
        <begin position="24"/>
        <end position="57"/>
    </location>
</feature>
<dbReference type="EMBL" id="WAJS01000020">
    <property type="protein sequence ID" value="KAB1646637.1"/>
    <property type="molecule type" value="Genomic_DNA"/>
</dbReference>
<evidence type="ECO:0000313" key="7">
    <source>
        <dbReference type="Proteomes" id="UP000479639"/>
    </source>
</evidence>
<proteinExistence type="predicted"/>